<evidence type="ECO:0000256" key="7">
    <source>
        <dbReference type="SAM" id="SignalP"/>
    </source>
</evidence>
<evidence type="ECO:0000256" key="1">
    <source>
        <dbReference type="ARBA" id="ARBA00004651"/>
    </source>
</evidence>
<keyword evidence="3 6" id="KW-0812">Transmembrane</keyword>
<dbReference type="InterPro" id="IPR043428">
    <property type="entry name" value="LivM-like"/>
</dbReference>
<dbReference type="EMBL" id="FXUL01000007">
    <property type="protein sequence ID" value="SMP61309.1"/>
    <property type="molecule type" value="Genomic_DNA"/>
</dbReference>
<feature type="chain" id="PRO_5047232420" evidence="7">
    <location>
        <begin position="21"/>
        <end position="331"/>
    </location>
</feature>
<dbReference type="RefSeq" id="WP_283442460.1">
    <property type="nucleotide sequence ID" value="NZ_FXUL01000007.1"/>
</dbReference>
<feature type="transmembrane region" description="Helical" evidence="6">
    <location>
        <begin position="160"/>
        <end position="178"/>
    </location>
</feature>
<organism evidence="8 9">
    <name type="scientific">Noviherbaspirillum suwonense</name>
    <dbReference type="NCBI Taxonomy" id="1224511"/>
    <lineage>
        <taxon>Bacteria</taxon>
        <taxon>Pseudomonadati</taxon>
        <taxon>Pseudomonadota</taxon>
        <taxon>Betaproteobacteria</taxon>
        <taxon>Burkholderiales</taxon>
        <taxon>Oxalobacteraceae</taxon>
        <taxon>Noviherbaspirillum</taxon>
    </lineage>
</organism>
<evidence type="ECO:0000256" key="3">
    <source>
        <dbReference type="ARBA" id="ARBA00022692"/>
    </source>
</evidence>
<feature type="transmembrane region" description="Helical" evidence="6">
    <location>
        <begin position="286"/>
        <end position="307"/>
    </location>
</feature>
<dbReference type="CDD" id="cd06581">
    <property type="entry name" value="TM_PBP1_LivM_like"/>
    <property type="match status" value="1"/>
</dbReference>
<evidence type="ECO:0000313" key="8">
    <source>
        <dbReference type="EMBL" id="SMP61309.1"/>
    </source>
</evidence>
<feature type="transmembrane region" description="Helical" evidence="6">
    <location>
        <begin position="199"/>
        <end position="221"/>
    </location>
</feature>
<feature type="transmembrane region" description="Helical" evidence="6">
    <location>
        <begin position="111"/>
        <end position="128"/>
    </location>
</feature>
<comment type="caution">
    <text evidence="8">The sequence shown here is derived from an EMBL/GenBank/DDBJ whole genome shotgun (WGS) entry which is preliminary data.</text>
</comment>
<gene>
    <name evidence="8" type="ORF">SAMN06295970_107137</name>
</gene>
<comment type="subcellular location">
    <subcellularLocation>
        <location evidence="1">Cell membrane</location>
        <topology evidence="1">Multi-pass membrane protein</topology>
    </subcellularLocation>
</comment>
<reference evidence="8 9" key="1">
    <citation type="submission" date="2017-05" db="EMBL/GenBank/DDBJ databases">
        <authorList>
            <person name="Varghese N."/>
            <person name="Submissions S."/>
        </authorList>
    </citation>
    <scope>NUCLEOTIDE SEQUENCE [LARGE SCALE GENOMIC DNA]</scope>
    <source>
        <strain evidence="8 9">DSM 26001</strain>
    </source>
</reference>
<evidence type="ECO:0000256" key="5">
    <source>
        <dbReference type="ARBA" id="ARBA00023136"/>
    </source>
</evidence>
<proteinExistence type="predicted"/>
<keyword evidence="5 6" id="KW-0472">Membrane</keyword>
<name>A0ABY1Q6H9_9BURK</name>
<sequence length="331" mass="34956">MKRAAVALAALAALSFPFWASEFWVATVVCRMLILGVLALSLTFLASFMGLVSFAQMAVAGSAAYTLALLSANTSGVGVEIGWPLAVLAAIALATFTGFVFGAISIKSSGIYLLMITLAISVCMFYFVSQNTAVFNGFDGINGIRAPTVGSTNLRAPTPFYFLCLAVAVALAGLVAYLESTPAGSLFHAYRNAPLRLNALGFNTVALRLLGFTLAGFIAGIGGVLNTWYNGQVSPSSIDVHAAVQLLVVAVIGGMKRPVGAFLGAMVYVLLENFAAELISRERFNLVIGITFMLIVSVSRDGLLGIVRDASQFFRKSLSRAPRVTLEKVTR</sequence>
<keyword evidence="2" id="KW-1003">Cell membrane</keyword>
<evidence type="ECO:0000256" key="2">
    <source>
        <dbReference type="ARBA" id="ARBA00022475"/>
    </source>
</evidence>
<feature type="transmembrane region" description="Helical" evidence="6">
    <location>
        <begin position="259"/>
        <end position="280"/>
    </location>
</feature>
<protein>
    <submittedName>
        <fullName evidence="8">Amino acid/amide ABC transporter membrane protein 2, HAAT family</fullName>
    </submittedName>
</protein>
<dbReference type="PANTHER" id="PTHR30482:SF17">
    <property type="entry name" value="ABC TRANSPORTER ATP-BINDING PROTEIN"/>
    <property type="match status" value="1"/>
</dbReference>
<dbReference type="Proteomes" id="UP001158049">
    <property type="component" value="Unassembled WGS sequence"/>
</dbReference>
<evidence type="ECO:0000256" key="4">
    <source>
        <dbReference type="ARBA" id="ARBA00022989"/>
    </source>
</evidence>
<evidence type="ECO:0000313" key="9">
    <source>
        <dbReference type="Proteomes" id="UP001158049"/>
    </source>
</evidence>
<feature type="signal peptide" evidence="7">
    <location>
        <begin position="1"/>
        <end position="20"/>
    </location>
</feature>
<dbReference type="Pfam" id="PF02653">
    <property type="entry name" value="BPD_transp_2"/>
    <property type="match status" value="1"/>
</dbReference>
<keyword evidence="4 6" id="KW-1133">Transmembrane helix</keyword>
<evidence type="ECO:0000256" key="6">
    <source>
        <dbReference type="SAM" id="Phobius"/>
    </source>
</evidence>
<feature type="transmembrane region" description="Helical" evidence="6">
    <location>
        <begin position="81"/>
        <end position="104"/>
    </location>
</feature>
<keyword evidence="7" id="KW-0732">Signal</keyword>
<dbReference type="PANTHER" id="PTHR30482">
    <property type="entry name" value="HIGH-AFFINITY BRANCHED-CHAIN AMINO ACID TRANSPORT SYSTEM PERMEASE"/>
    <property type="match status" value="1"/>
</dbReference>
<keyword evidence="9" id="KW-1185">Reference proteome</keyword>
<accession>A0ABY1Q6H9</accession>
<dbReference type="InterPro" id="IPR001851">
    <property type="entry name" value="ABC_transp_permease"/>
</dbReference>
<feature type="transmembrane region" description="Helical" evidence="6">
    <location>
        <begin position="30"/>
        <end position="51"/>
    </location>
</feature>